<gene>
    <name evidence="7" type="ORF">BXY39_1836</name>
</gene>
<reference evidence="7 8" key="1">
    <citation type="submission" date="2018-10" db="EMBL/GenBank/DDBJ databases">
        <title>Genomic Encyclopedia of Archaeal and Bacterial Type Strains, Phase II (KMG-II): from individual species to whole genera.</title>
        <authorList>
            <person name="Goeker M."/>
        </authorList>
    </citation>
    <scope>NUCLEOTIDE SEQUENCE [LARGE SCALE GENOMIC DNA]</scope>
    <source>
        <strain evidence="7 8">DSM 25217</strain>
    </source>
</reference>
<dbReference type="AlphaFoldDB" id="A0A3M0CG00"/>
<proteinExistence type="predicted"/>
<comment type="caution">
    <text evidence="7">The sequence shown here is derived from an EMBL/GenBank/DDBJ whole genome shotgun (WGS) entry which is preliminary data.</text>
</comment>
<accession>A0A3M0CG00</accession>
<dbReference type="RefSeq" id="WP_121938544.1">
    <property type="nucleotide sequence ID" value="NZ_REFR01000011.1"/>
</dbReference>
<evidence type="ECO:0000313" key="8">
    <source>
        <dbReference type="Proteomes" id="UP000271227"/>
    </source>
</evidence>
<feature type="transmembrane region" description="Helical" evidence="6">
    <location>
        <begin position="163"/>
        <end position="182"/>
    </location>
</feature>
<feature type="transmembrane region" description="Helical" evidence="6">
    <location>
        <begin position="99"/>
        <end position="119"/>
    </location>
</feature>
<evidence type="ECO:0000256" key="2">
    <source>
        <dbReference type="ARBA" id="ARBA00022475"/>
    </source>
</evidence>
<dbReference type="PANTHER" id="PTHR30250">
    <property type="entry name" value="PST FAMILY PREDICTED COLANIC ACID TRANSPORTER"/>
    <property type="match status" value="1"/>
</dbReference>
<evidence type="ECO:0000256" key="3">
    <source>
        <dbReference type="ARBA" id="ARBA00022692"/>
    </source>
</evidence>
<dbReference type="Proteomes" id="UP000271227">
    <property type="component" value="Unassembled WGS sequence"/>
</dbReference>
<sequence>MGTLSDIRDIARGVLASLGGFGGRMLARLILMLIAGQLYGATALGLLGQVAALTEILAAIAVLGLKRSLLDQLSAVTGGRDHTDRDAETAAAVRGTVKAALAASLMLSALLSLVLGLIWPLLFPEQAMPPLLYLAVPGIVFADVAGTAIRFRRIIKWEVAARCVMEPWTFLIAAAVLYGAGFSETGLLTAYALSALAAAAGIAAGLARAYGVRSLAAARVRPAALYNSLRKSLPVGITDIGVMMFRRADILLLSLFAGHQATGVYYMAQQIVTVPHKVHQLFEPMAAPVLAKLHHQRKRAAIGAQLAGICRWVFTLQLALTVPFAVFGDTLLSLFGDHFSIGMTVLALLLAAELLDGSFALTETPLVFARPGIPLRLVLLTLAVEFAAISLLAPLAGAAGAAAGFLIAMAGLAACRLVMIRRCLNIRIINGAFAVPAALAAAVGLALVASRQLPVLERGDVSGAVILLAIVLFLGLARLLALTPEDRHILRRLKAPASGRP</sequence>
<keyword evidence="4 6" id="KW-1133">Transmembrane helix</keyword>
<keyword evidence="2" id="KW-1003">Cell membrane</keyword>
<protein>
    <submittedName>
        <fullName evidence="7">O-antigen/teichoic acid export membrane protein</fullName>
    </submittedName>
</protein>
<dbReference type="GO" id="GO:0005886">
    <property type="term" value="C:plasma membrane"/>
    <property type="evidence" value="ECO:0007669"/>
    <property type="project" value="UniProtKB-SubCell"/>
</dbReference>
<evidence type="ECO:0000256" key="6">
    <source>
        <dbReference type="SAM" id="Phobius"/>
    </source>
</evidence>
<organism evidence="7 8">
    <name type="scientific">Eilatimonas milleporae</name>
    <dbReference type="NCBI Taxonomy" id="911205"/>
    <lineage>
        <taxon>Bacteria</taxon>
        <taxon>Pseudomonadati</taxon>
        <taxon>Pseudomonadota</taxon>
        <taxon>Alphaproteobacteria</taxon>
        <taxon>Kordiimonadales</taxon>
        <taxon>Kordiimonadaceae</taxon>
        <taxon>Eilatimonas</taxon>
    </lineage>
</organism>
<evidence type="ECO:0000256" key="1">
    <source>
        <dbReference type="ARBA" id="ARBA00004651"/>
    </source>
</evidence>
<keyword evidence="5 6" id="KW-0472">Membrane</keyword>
<dbReference type="OrthoDB" id="7421175at2"/>
<name>A0A3M0CG00_9PROT</name>
<keyword evidence="3 6" id="KW-0812">Transmembrane</keyword>
<feature type="transmembrane region" description="Helical" evidence="6">
    <location>
        <begin position="306"/>
        <end position="327"/>
    </location>
</feature>
<feature type="transmembrane region" description="Helical" evidence="6">
    <location>
        <begin position="373"/>
        <end position="393"/>
    </location>
</feature>
<feature type="transmembrane region" description="Helical" evidence="6">
    <location>
        <begin position="46"/>
        <end position="65"/>
    </location>
</feature>
<dbReference type="InterPro" id="IPR050833">
    <property type="entry name" value="Poly_Biosynth_Transport"/>
</dbReference>
<feature type="transmembrane region" description="Helical" evidence="6">
    <location>
        <begin position="188"/>
        <end position="211"/>
    </location>
</feature>
<feature type="transmembrane region" description="Helical" evidence="6">
    <location>
        <begin position="461"/>
        <end position="482"/>
    </location>
</feature>
<feature type="transmembrane region" description="Helical" evidence="6">
    <location>
        <begin position="21"/>
        <end position="40"/>
    </location>
</feature>
<feature type="transmembrane region" description="Helical" evidence="6">
    <location>
        <begin position="131"/>
        <end position="151"/>
    </location>
</feature>
<comment type="subcellular location">
    <subcellularLocation>
        <location evidence="1">Cell membrane</location>
        <topology evidence="1">Multi-pass membrane protein</topology>
    </subcellularLocation>
</comment>
<feature type="transmembrane region" description="Helical" evidence="6">
    <location>
        <begin position="339"/>
        <end position="361"/>
    </location>
</feature>
<dbReference type="EMBL" id="REFR01000011">
    <property type="protein sequence ID" value="RMB07747.1"/>
    <property type="molecule type" value="Genomic_DNA"/>
</dbReference>
<keyword evidence="8" id="KW-1185">Reference proteome</keyword>
<evidence type="ECO:0000256" key="5">
    <source>
        <dbReference type="ARBA" id="ARBA00023136"/>
    </source>
</evidence>
<feature type="transmembrane region" description="Helical" evidence="6">
    <location>
        <begin position="399"/>
        <end position="419"/>
    </location>
</feature>
<dbReference type="InParanoid" id="A0A3M0CG00"/>
<dbReference type="PANTHER" id="PTHR30250:SF11">
    <property type="entry name" value="O-ANTIGEN TRANSPORTER-RELATED"/>
    <property type="match status" value="1"/>
</dbReference>
<evidence type="ECO:0000256" key="4">
    <source>
        <dbReference type="ARBA" id="ARBA00022989"/>
    </source>
</evidence>
<feature type="transmembrane region" description="Helical" evidence="6">
    <location>
        <begin position="431"/>
        <end position="449"/>
    </location>
</feature>
<evidence type="ECO:0000313" key="7">
    <source>
        <dbReference type="EMBL" id="RMB07747.1"/>
    </source>
</evidence>